<evidence type="ECO:0000256" key="8">
    <source>
        <dbReference type="ARBA" id="ARBA00023180"/>
    </source>
</evidence>
<evidence type="ECO:0000256" key="3">
    <source>
        <dbReference type="ARBA" id="ARBA00022729"/>
    </source>
</evidence>
<evidence type="ECO:0000256" key="6">
    <source>
        <dbReference type="ARBA" id="ARBA00022989"/>
    </source>
</evidence>
<dbReference type="KEGG" id="vg:32707870"/>
<evidence type="ECO:0000256" key="1">
    <source>
        <dbReference type="ARBA" id="ARBA00004563"/>
    </source>
</evidence>
<dbReference type="RefSeq" id="YP_009361957.1">
    <property type="nucleotide sequence ID" value="NC_034447.1"/>
</dbReference>
<feature type="transmembrane region" description="Helical" evidence="9">
    <location>
        <begin position="542"/>
        <end position="559"/>
    </location>
</feature>
<dbReference type="InterPro" id="IPR055447">
    <property type="entry name" value="Rhabdo_glycop_CD"/>
</dbReference>
<evidence type="ECO:0000256" key="2">
    <source>
        <dbReference type="ARBA" id="ARBA00022692"/>
    </source>
</evidence>
<evidence type="ECO:0000313" key="12">
    <source>
        <dbReference type="EMBL" id="AJR28491.1"/>
    </source>
</evidence>
<dbReference type="GeneID" id="32707870"/>
<dbReference type="EMBL" id="KM205011">
    <property type="protein sequence ID" value="AJR28491.1"/>
    <property type="molecule type" value="Viral_cRNA"/>
</dbReference>
<dbReference type="Proteomes" id="UP000151149">
    <property type="component" value="Segment"/>
</dbReference>
<dbReference type="GO" id="GO:0019031">
    <property type="term" value="C:viral envelope"/>
    <property type="evidence" value="ECO:0007669"/>
    <property type="project" value="UniProtKB-KW"/>
</dbReference>
<sequence>MSYLIVRILIVFLSYKRLQVFCWTHDSGRVFTRRYHDPNWFDQTMVYPIGCNSSWQEVNKLNLKCPRSLKIDPKNKLNFDLGTVYHPLPSSRYVVNGYICHKQNWISKCEETWYFSTTETNKIENVPITEEDCREAVTIYEMGEYVNPFFPPFYCSWYSTQVDQKTFVIVEPHIVKEDIYNRTFLDPLFLNGYCNQVPCKTIHPDVLWVPQEAQKRKGLCNKGSWESGQAFGVLEENTYTENGGTGRTFGLDEQWIRSSIYGIRSLVGSCYRGVCHQFGIRFKTGEWWGLEGKDLVQWIQKIIPRCDYKQYVSFHHDNSDENVAEAQLVARELMCEEFIGRAKGGDPISPIDLNYLLPLNPGIGPAYRAFKRILKRDSHGGTSPEFRLEKRDCIYSTLHNVSDNVNITNGKLQIGQLFDGTYVYINQSEFERPDYLNKSDNVSRDGWFLLSVNGMIKYGQSVYLPHGVSTGLSGIQDIVERGTLMLLDHPKSIAIANQMELAKNIYTSYFQMNTTSIGTQIENMIVKAKNAVSSYFSQLTNIAWWVGTGILGLIGFILIRRFNVLQLLRGKKNKSKKEVTQRNRRLSSVGSGIHIYDTISNTPKTPPHGKGNGVKYFEY</sequence>
<evidence type="ECO:0000256" key="7">
    <source>
        <dbReference type="ARBA" id="ARBA00023136"/>
    </source>
</evidence>
<feature type="domain" description="Spike glycoprotein G central" evidence="11">
    <location>
        <begin position="306"/>
        <end position="376"/>
    </location>
</feature>
<name>A0A0D3R1J5_9RHAB</name>
<evidence type="ECO:0000256" key="4">
    <source>
        <dbReference type="ARBA" id="ARBA00022844"/>
    </source>
</evidence>
<dbReference type="Pfam" id="PF24833">
    <property type="entry name" value="Rhabdo_glycop_CD"/>
    <property type="match status" value="1"/>
</dbReference>
<keyword evidence="3" id="KW-0732">Signal</keyword>
<keyword evidence="5" id="KW-0261">Viral envelope protein</keyword>
<keyword evidence="7 9" id="KW-0472">Membrane</keyword>
<accession>A0A0D3R1J5</accession>
<evidence type="ECO:0000259" key="11">
    <source>
        <dbReference type="Pfam" id="PF24833"/>
    </source>
</evidence>
<dbReference type="InterPro" id="IPR001903">
    <property type="entry name" value="Rhabdo_glycop_FD"/>
</dbReference>
<dbReference type="Pfam" id="PF00974">
    <property type="entry name" value="Rhabdo_glycop_FD"/>
    <property type="match status" value="1"/>
</dbReference>
<comment type="subcellular location">
    <subcellularLocation>
        <location evidence="1">Virion membrane</location>
        <topology evidence="1">Single-pass type I membrane protein</topology>
    </subcellularLocation>
</comment>
<dbReference type="GO" id="GO:0055036">
    <property type="term" value="C:virion membrane"/>
    <property type="evidence" value="ECO:0007669"/>
    <property type="project" value="UniProtKB-SubCell"/>
</dbReference>
<keyword evidence="4" id="KW-0946">Virion</keyword>
<feature type="domain" description="Spike glycoprotein fusion" evidence="10">
    <location>
        <begin position="95"/>
        <end position="194"/>
    </location>
</feature>
<evidence type="ECO:0000256" key="9">
    <source>
        <dbReference type="SAM" id="Phobius"/>
    </source>
</evidence>
<reference evidence="12 13" key="1">
    <citation type="journal article" date="2015" name="PLoS Pathog.">
        <title>Evolution of genome size and complexity in the rhabdoviridae.</title>
        <authorList>
            <person name="Walker P.J."/>
            <person name="Firth C."/>
            <person name="Widen S.G."/>
            <person name="Blasdell K.R."/>
            <person name="Guzman H."/>
            <person name="Wood T.G."/>
            <person name="Paradkar P.N."/>
            <person name="Holmes E.C."/>
            <person name="Tesh R.B."/>
            <person name="Vasilakis N."/>
        </authorList>
    </citation>
    <scope>NUCLEOTIDE SEQUENCE [LARGE SCALE GENOMIC DNA]</scope>
    <source>
        <strain evidence="12">AR7C</strain>
    </source>
</reference>
<evidence type="ECO:0000313" key="13">
    <source>
        <dbReference type="Proteomes" id="UP000151149"/>
    </source>
</evidence>
<dbReference type="Gene3D" id="2.30.29.130">
    <property type="match status" value="1"/>
</dbReference>
<proteinExistence type="predicted"/>
<organism evidence="12 13">
    <name type="scientific">Hart Park virus</name>
    <dbReference type="NCBI Taxonomy" id="200401"/>
    <lineage>
        <taxon>Viruses</taxon>
        <taxon>Riboviria</taxon>
        <taxon>Orthornavirae</taxon>
        <taxon>Negarnaviricota</taxon>
        <taxon>Haploviricotina</taxon>
        <taxon>Monjiviricetes</taxon>
        <taxon>Mononegavirales</taxon>
        <taxon>Rhabdoviridae</taxon>
        <taxon>Alpharhabdovirinae</taxon>
        <taxon>Hapavirus</taxon>
        <taxon>Hapavirus hartpark</taxon>
    </lineage>
</organism>
<protein>
    <submittedName>
        <fullName evidence="12">Glycoprotein</fullName>
    </submittedName>
</protein>
<dbReference type="SUPFAM" id="SSF161008">
    <property type="entry name" value="Viral glycoprotein ectodomain-like"/>
    <property type="match status" value="1"/>
</dbReference>
<keyword evidence="2 9" id="KW-0812">Transmembrane</keyword>
<keyword evidence="6 9" id="KW-1133">Transmembrane helix</keyword>
<keyword evidence="8" id="KW-0325">Glycoprotein</keyword>
<evidence type="ECO:0000259" key="10">
    <source>
        <dbReference type="Pfam" id="PF00974"/>
    </source>
</evidence>
<evidence type="ECO:0000256" key="5">
    <source>
        <dbReference type="ARBA" id="ARBA00022879"/>
    </source>
</evidence>
<keyword evidence="13" id="KW-1185">Reference proteome</keyword>
<dbReference type="OrthoDB" id="21147at10239"/>